<evidence type="ECO:0000259" key="2">
    <source>
        <dbReference type="Pfam" id="PF13476"/>
    </source>
</evidence>
<reference evidence="3 4" key="1">
    <citation type="journal article" date="2019" name="Int. J. Syst. Evol. Microbiol.">
        <title>The Global Catalogue of Microorganisms (GCM) 10K type strain sequencing project: providing services to taxonomists for standard genome sequencing and annotation.</title>
        <authorList>
            <consortium name="The Broad Institute Genomics Platform"/>
            <consortium name="The Broad Institute Genome Sequencing Center for Infectious Disease"/>
            <person name="Wu L."/>
            <person name="Ma J."/>
        </authorList>
    </citation>
    <scope>NUCLEOTIDE SEQUENCE [LARGE SCALE GENOMIC DNA]</scope>
    <source>
        <strain evidence="3 4">JCM 6486</strain>
    </source>
</reference>
<gene>
    <name evidence="3" type="ORF">GCM10008917_06450</name>
</gene>
<name>A0ABN1LZI4_9FIRM</name>
<dbReference type="InterPro" id="IPR038729">
    <property type="entry name" value="Rad50/SbcC_AAA"/>
</dbReference>
<protein>
    <recommendedName>
        <fullName evidence="2">Rad50/SbcC-type AAA domain-containing protein</fullName>
    </recommendedName>
</protein>
<organism evidence="3 4">
    <name type="scientific">Paraclostridium tenue</name>
    <dbReference type="NCBI Taxonomy" id="1737"/>
    <lineage>
        <taxon>Bacteria</taxon>
        <taxon>Bacillati</taxon>
        <taxon>Bacillota</taxon>
        <taxon>Clostridia</taxon>
        <taxon>Peptostreptococcales</taxon>
        <taxon>Peptostreptococcaceae</taxon>
        <taxon>Paraclostridium</taxon>
    </lineage>
</organism>
<dbReference type="EMBL" id="BAAACP010000002">
    <property type="protein sequence ID" value="GAA0862163.1"/>
    <property type="molecule type" value="Genomic_DNA"/>
</dbReference>
<dbReference type="RefSeq" id="WP_346042331.1">
    <property type="nucleotide sequence ID" value="NZ_BAAACP010000002.1"/>
</dbReference>
<dbReference type="InterPro" id="IPR027417">
    <property type="entry name" value="P-loop_NTPase"/>
</dbReference>
<comment type="caution">
    <text evidence="3">The sequence shown here is derived from an EMBL/GenBank/DDBJ whole genome shotgun (WGS) entry which is preliminary data.</text>
</comment>
<accession>A0ABN1LZI4</accession>
<proteinExistence type="predicted"/>
<dbReference type="PANTHER" id="PTHR32182:SF22">
    <property type="entry name" value="ATP-DEPENDENT ENDONUCLEASE, OLD FAMILY-RELATED"/>
    <property type="match status" value="1"/>
</dbReference>
<dbReference type="Gene3D" id="3.40.50.300">
    <property type="entry name" value="P-loop containing nucleotide triphosphate hydrolases"/>
    <property type="match status" value="2"/>
</dbReference>
<evidence type="ECO:0000256" key="1">
    <source>
        <dbReference type="SAM" id="Coils"/>
    </source>
</evidence>
<keyword evidence="4" id="KW-1185">Reference proteome</keyword>
<dbReference type="Proteomes" id="UP001400965">
    <property type="component" value="Unassembled WGS sequence"/>
</dbReference>
<dbReference type="Pfam" id="PF13476">
    <property type="entry name" value="AAA_23"/>
    <property type="match status" value="1"/>
</dbReference>
<evidence type="ECO:0000313" key="3">
    <source>
        <dbReference type="EMBL" id="GAA0862163.1"/>
    </source>
</evidence>
<feature type="coiled-coil region" evidence="1">
    <location>
        <begin position="453"/>
        <end position="480"/>
    </location>
</feature>
<dbReference type="SUPFAM" id="SSF52540">
    <property type="entry name" value="P-loop containing nucleoside triphosphate hydrolases"/>
    <property type="match status" value="2"/>
</dbReference>
<evidence type="ECO:0000313" key="4">
    <source>
        <dbReference type="Proteomes" id="UP001400965"/>
    </source>
</evidence>
<feature type="domain" description="Rad50/SbcC-type AAA" evidence="2">
    <location>
        <begin position="5"/>
        <end position="251"/>
    </location>
</feature>
<dbReference type="PANTHER" id="PTHR32182">
    <property type="entry name" value="DNA REPLICATION AND REPAIR PROTEIN RECF"/>
    <property type="match status" value="1"/>
</dbReference>
<feature type="coiled-coil region" evidence="1">
    <location>
        <begin position="210"/>
        <end position="258"/>
    </location>
</feature>
<sequence>MKINKLKLKNFRSYEEETVFDFATINDKNIILVGGKNGAGKSTIFEAIKVCIYGPMAYKYQGFNSSYISKIKSNINNNSLKSDFVDTFVSIDLEISEGTEKNTYTLVRKWTFINKKLDETFLVYKNFSPTPLDNEDLNYFENYITSIISPKIFEFFFFDGEHLSEFFIGKNSNVHLKQSLLSLCNFDTFDVLKNTVISSIKNSKNNDTEIELAKINYLSLEEELANLKLEEISLTDDLTEVSSELDDLKQKHIQLEKDFRKKGGILAEERSLLSKRSIELEARRSIINQSIKDFCNDMLPFLIVKNQVLNLKTQIKSESDNLIYSQLKDKLSTEYLKNLLLDRLTNVNIDEIAMTVSDALIDDIKPDNQDDNFKVIHNLSNDESSSLLSLINIIEEFDNTSILSLFDEHRSIGEELSEIRFKLNNSLEDESLNKYISEITGLSNKIGHLSEIKNSLSHKLEDLELLIANTNSNKEKSKAKYTELLQSNKVVDMSSDMILMLDDIISTLTESKTKEIQNNFMHIFRKIIRKDNFIDFIDIDNDFNASLYINKMYSSLEIENLIENIGYDEMEKKLGNLFFEDLFAEYGVKNRSELLNKVKKNTQSSFITLRTKVDINGFSSGEKQIYILCLYWALLKASDIEIPFIIDTPYARIDETHRNNITSEYFSTISDQVIILSTNTEIDEKSYKDIKPRLNGEYLIEYDDINRKTIQTEGYFFEV</sequence>
<keyword evidence="1" id="KW-0175">Coiled coil</keyword>